<comment type="function">
    <text evidence="1">Nucleoside permease that transports adenosine and guanosine.</text>
</comment>
<dbReference type="PANTHER" id="PTHR38643:SF1">
    <property type="entry name" value="PURINE NUCLEOSIDE PERMEASE C285.05-RELATED"/>
    <property type="match status" value="1"/>
</dbReference>
<dbReference type="Gene3D" id="3.40.50.1580">
    <property type="entry name" value="Nucleoside phosphorylase domain"/>
    <property type="match status" value="1"/>
</dbReference>
<keyword evidence="1" id="KW-0813">Transport</keyword>
<name>A0A9P8CD11_9HELO</name>
<comment type="caution">
    <text evidence="2">The sequence shown here is derived from an EMBL/GenBank/DDBJ whole genome shotgun (WGS) entry which is preliminary data.</text>
</comment>
<evidence type="ECO:0000256" key="1">
    <source>
        <dbReference type="PIRNR" id="PIRNR013171"/>
    </source>
</evidence>
<keyword evidence="3" id="KW-1185">Reference proteome</keyword>
<dbReference type="GO" id="GO:0005783">
    <property type="term" value="C:endoplasmic reticulum"/>
    <property type="evidence" value="ECO:0007669"/>
    <property type="project" value="TreeGrafter"/>
</dbReference>
<protein>
    <submittedName>
        <fullName evidence="2">Purine nucleoside permease</fullName>
    </submittedName>
</protein>
<dbReference type="GO" id="GO:0003824">
    <property type="term" value="F:catalytic activity"/>
    <property type="evidence" value="ECO:0007669"/>
    <property type="project" value="InterPro"/>
</dbReference>
<dbReference type="GO" id="GO:0055085">
    <property type="term" value="P:transmembrane transport"/>
    <property type="evidence" value="ECO:0007669"/>
    <property type="project" value="InterPro"/>
</dbReference>
<reference evidence="2" key="1">
    <citation type="journal article" date="2021" name="IMA Fungus">
        <title>Genomic characterization of three marine fungi, including Emericellopsis atlantica sp. nov. with signatures of a generalist lifestyle and marine biomass degradation.</title>
        <authorList>
            <person name="Hagestad O.C."/>
            <person name="Hou L."/>
            <person name="Andersen J.H."/>
            <person name="Hansen E.H."/>
            <person name="Altermark B."/>
            <person name="Li C."/>
            <person name="Kuhnert E."/>
            <person name="Cox R.J."/>
            <person name="Crous P.W."/>
            <person name="Spatafora J.W."/>
            <person name="Lail K."/>
            <person name="Amirebrahimi M."/>
            <person name="Lipzen A."/>
            <person name="Pangilinan J."/>
            <person name="Andreopoulos W."/>
            <person name="Hayes R.D."/>
            <person name="Ng V."/>
            <person name="Grigoriev I.V."/>
            <person name="Jackson S.A."/>
            <person name="Sutton T.D.S."/>
            <person name="Dobson A.D.W."/>
            <person name="Rama T."/>
        </authorList>
    </citation>
    <scope>NUCLEOTIDE SEQUENCE</scope>
    <source>
        <strain evidence="2">TRa3180A</strain>
    </source>
</reference>
<dbReference type="EMBL" id="MU254065">
    <property type="protein sequence ID" value="KAG9242519.1"/>
    <property type="molecule type" value="Genomic_DNA"/>
</dbReference>
<sequence>MISPKVFIIAHSADEEQIWHGRKDFDIGARKIAVPGLSNQHPDVFCTADGEVCQVTTTMGLVNAALTVSAILSYPDFDLTKTYFLIAGLAGINPATGTLGSVTIPRYVIQVDLQYELDAREIPTGWSTGYFPQGAMNPTEPPQIFYGTEVFELNQTLRDVAVAYAGKATLQESAVVAKHCQLYGNAVAKSSPSILTADVAASNVFFHGSMLSKTIENTFSLFTNNRAIYGLTAQEDSATLAALLRGALQKKVVYSRIIVLRAASNFDQPPPAEPVEIPIHSGHGGFDLSKENLWLVGSEILKGIRKGWEEKFAEGAKADNYVGDIYGSLGGKPEFRQSVFLR</sequence>
<accession>A0A9P8CD11</accession>
<dbReference type="GO" id="GO:0009116">
    <property type="term" value="P:nucleoside metabolic process"/>
    <property type="evidence" value="ECO:0007669"/>
    <property type="project" value="InterPro"/>
</dbReference>
<evidence type="ECO:0000313" key="3">
    <source>
        <dbReference type="Proteomes" id="UP000887226"/>
    </source>
</evidence>
<evidence type="ECO:0000313" key="2">
    <source>
        <dbReference type="EMBL" id="KAG9242519.1"/>
    </source>
</evidence>
<dbReference type="PANTHER" id="PTHR38643">
    <property type="entry name" value="PURINE NUCLEOSIDE PERMEASE C285.05-RELATED"/>
    <property type="match status" value="1"/>
</dbReference>
<dbReference type="AlphaFoldDB" id="A0A9P8CD11"/>
<comment type="similarity">
    <text evidence="1">Belongs to the NUP family.</text>
</comment>
<dbReference type="InterPro" id="IPR035994">
    <property type="entry name" value="Nucleoside_phosphorylase_sf"/>
</dbReference>
<dbReference type="OrthoDB" id="2331083at2759"/>
<organism evidence="2 3">
    <name type="scientific">Calycina marina</name>
    <dbReference type="NCBI Taxonomy" id="1763456"/>
    <lineage>
        <taxon>Eukaryota</taxon>
        <taxon>Fungi</taxon>
        <taxon>Dikarya</taxon>
        <taxon>Ascomycota</taxon>
        <taxon>Pezizomycotina</taxon>
        <taxon>Leotiomycetes</taxon>
        <taxon>Helotiales</taxon>
        <taxon>Pezizellaceae</taxon>
        <taxon>Calycina</taxon>
    </lineage>
</organism>
<gene>
    <name evidence="2" type="ORF">BJ878DRAFT_515029</name>
</gene>
<dbReference type="PIRSF" id="PIRSF013171">
    <property type="entry name" value="Pur_nuclsid_perm"/>
    <property type="match status" value="1"/>
</dbReference>
<proteinExistence type="inferred from homology"/>
<dbReference type="Proteomes" id="UP000887226">
    <property type="component" value="Unassembled WGS sequence"/>
</dbReference>
<dbReference type="InterPro" id="IPR009486">
    <property type="entry name" value="Pur_nuclsid_perm"/>
</dbReference>
<dbReference type="Pfam" id="PF06516">
    <property type="entry name" value="NUP"/>
    <property type="match status" value="1"/>
</dbReference>